<accession>A0A2C9LRZ9</accession>
<reference evidence="5" key="1">
    <citation type="submission" date="2020-05" db="UniProtKB">
        <authorList>
            <consortium name="EnsemblMetazoa"/>
        </authorList>
    </citation>
    <scope>IDENTIFICATION</scope>
    <source>
        <strain evidence="5">BB02</strain>
    </source>
</reference>
<dbReference type="InterPro" id="IPR051487">
    <property type="entry name" value="Ser/Thr_Proteases_Immune/Dev"/>
</dbReference>
<sequence>MSRLLTLLLLLLKGTILLAEDGESIHYKGRDYRLFPVSPEGIHSNVYSDESDDEALQTGARPFEASLQVFVPAYGWRHYCTAAIIDDCKVLAPAHCLTLFPEFSLRVQVGVLDFKTTPEDFSQFINISDVYLHEDYEEGIRSIVNDIGFGFLSQTLVFNEHVQPAKITLSRKVMRNCLMYGRGSVIVDGPLYSVPLETEVRIKPYKICQPVHQQLGFEMTYKQVCLERNSSNYLDVLPCLADGGGLLLCGTEHDYLAGIASYTFFCQEHLPAVYTQLVSYFAWIKDHKNDNCRLKVHYGDN</sequence>
<dbReference type="SMART" id="SM00020">
    <property type="entry name" value="Tryp_SPc"/>
    <property type="match status" value="1"/>
</dbReference>
<evidence type="ECO:0000259" key="4">
    <source>
        <dbReference type="PROSITE" id="PS50240"/>
    </source>
</evidence>
<evidence type="ECO:0000256" key="2">
    <source>
        <dbReference type="ARBA" id="ARBA00024195"/>
    </source>
</evidence>
<dbReference type="Proteomes" id="UP000076420">
    <property type="component" value="Unassembled WGS sequence"/>
</dbReference>
<dbReference type="GO" id="GO:0006508">
    <property type="term" value="P:proteolysis"/>
    <property type="evidence" value="ECO:0007669"/>
    <property type="project" value="InterPro"/>
</dbReference>
<feature type="chain" id="PRO_5012248646" description="Peptidase S1 domain-containing protein" evidence="3">
    <location>
        <begin position="20"/>
        <end position="301"/>
    </location>
</feature>
<evidence type="ECO:0000256" key="1">
    <source>
        <dbReference type="ARBA" id="ARBA00023157"/>
    </source>
</evidence>
<evidence type="ECO:0000256" key="3">
    <source>
        <dbReference type="SAM" id="SignalP"/>
    </source>
</evidence>
<dbReference type="VEuPathDB" id="VectorBase:BGLAX_051516"/>
<keyword evidence="1" id="KW-1015">Disulfide bond</keyword>
<evidence type="ECO:0000313" key="6">
    <source>
        <dbReference type="Proteomes" id="UP000076420"/>
    </source>
</evidence>
<proteinExistence type="inferred from homology"/>
<dbReference type="VEuPathDB" id="VectorBase:BGLB034313"/>
<dbReference type="PROSITE" id="PS50240">
    <property type="entry name" value="TRYPSIN_DOM"/>
    <property type="match status" value="1"/>
</dbReference>
<dbReference type="SUPFAM" id="SSF50494">
    <property type="entry name" value="Trypsin-like serine proteases"/>
    <property type="match status" value="1"/>
</dbReference>
<dbReference type="InterPro" id="IPR009003">
    <property type="entry name" value="Peptidase_S1_PA"/>
</dbReference>
<gene>
    <name evidence="5" type="primary">106067220</name>
</gene>
<dbReference type="STRING" id="6526.A0A2C9LRZ9"/>
<name>A0A2C9LRZ9_BIOGL</name>
<dbReference type="InterPro" id="IPR001254">
    <property type="entry name" value="Trypsin_dom"/>
</dbReference>
<feature type="domain" description="Peptidase S1" evidence="4">
    <location>
        <begin position="46"/>
        <end position="289"/>
    </location>
</feature>
<dbReference type="Gene3D" id="2.40.10.10">
    <property type="entry name" value="Trypsin-like serine proteases"/>
    <property type="match status" value="2"/>
</dbReference>
<dbReference type="GO" id="GO:0004252">
    <property type="term" value="F:serine-type endopeptidase activity"/>
    <property type="evidence" value="ECO:0007669"/>
    <property type="project" value="InterPro"/>
</dbReference>
<keyword evidence="3" id="KW-0732">Signal</keyword>
<evidence type="ECO:0000313" key="5">
    <source>
        <dbReference type="EnsemblMetazoa" id="BGLB034313-PA"/>
    </source>
</evidence>
<comment type="similarity">
    <text evidence="2">Belongs to the peptidase S1 family. CLIP subfamily.</text>
</comment>
<protein>
    <recommendedName>
        <fullName evidence="4">Peptidase S1 domain-containing protein</fullName>
    </recommendedName>
</protein>
<dbReference type="AlphaFoldDB" id="A0A2C9LRZ9"/>
<dbReference type="Pfam" id="PF00089">
    <property type="entry name" value="Trypsin"/>
    <property type="match status" value="1"/>
</dbReference>
<dbReference type="OrthoDB" id="10059102at2759"/>
<dbReference type="InterPro" id="IPR043504">
    <property type="entry name" value="Peptidase_S1_PA_chymotrypsin"/>
</dbReference>
<dbReference type="EnsemblMetazoa" id="BGLB034313-RA">
    <property type="protein sequence ID" value="BGLB034313-PA"/>
    <property type="gene ID" value="BGLB034313"/>
</dbReference>
<organism evidence="5 6">
    <name type="scientific">Biomphalaria glabrata</name>
    <name type="common">Bloodfluke planorb</name>
    <name type="synonym">Freshwater snail</name>
    <dbReference type="NCBI Taxonomy" id="6526"/>
    <lineage>
        <taxon>Eukaryota</taxon>
        <taxon>Metazoa</taxon>
        <taxon>Spiralia</taxon>
        <taxon>Lophotrochozoa</taxon>
        <taxon>Mollusca</taxon>
        <taxon>Gastropoda</taxon>
        <taxon>Heterobranchia</taxon>
        <taxon>Euthyneura</taxon>
        <taxon>Panpulmonata</taxon>
        <taxon>Hygrophila</taxon>
        <taxon>Lymnaeoidea</taxon>
        <taxon>Planorbidae</taxon>
        <taxon>Biomphalaria</taxon>
    </lineage>
</organism>
<dbReference type="RefSeq" id="XP_013081827.2">
    <property type="nucleotide sequence ID" value="XM_013226373.2"/>
</dbReference>
<dbReference type="PANTHER" id="PTHR24256">
    <property type="entry name" value="TRYPTASE-RELATED"/>
    <property type="match status" value="1"/>
</dbReference>
<feature type="signal peptide" evidence="3">
    <location>
        <begin position="1"/>
        <end position="19"/>
    </location>
</feature>
<dbReference type="KEGG" id="bgt:106067220"/>